<evidence type="ECO:0000313" key="2">
    <source>
        <dbReference type="EMBL" id="KOM51782.1"/>
    </source>
</evidence>
<sequence length="132" mass="14330">MQVSGAIDDGGSARMVAQRHGAGGGCMSTLGSRNNRRGRSVTRLPDVTSQRVDGKRRHVDINPRSGLESPDLAPTPTRYELWKAAQTKNNGNMTSSSVALISQRIVSLAADGHHSQTMYNYMVLFATQEDEN</sequence>
<dbReference type="EMBL" id="CM003379">
    <property type="protein sequence ID" value="KOM51782.1"/>
    <property type="molecule type" value="Genomic_DNA"/>
</dbReference>
<protein>
    <submittedName>
        <fullName evidence="2">Uncharacterized protein</fullName>
    </submittedName>
</protein>
<dbReference type="Gramene" id="KOM51782">
    <property type="protein sequence ID" value="KOM51782"/>
    <property type="gene ID" value="LR48_Vigan09g044100"/>
</dbReference>
<dbReference type="AlphaFoldDB" id="A0A0L9VA40"/>
<gene>
    <name evidence="2" type="ORF">LR48_Vigan09g044100</name>
</gene>
<dbReference type="Proteomes" id="UP000053144">
    <property type="component" value="Chromosome 9"/>
</dbReference>
<evidence type="ECO:0000313" key="3">
    <source>
        <dbReference type="Proteomes" id="UP000053144"/>
    </source>
</evidence>
<reference evidence="3" key="1">
    <citation type="journal article" date="2015" name="Proc. Natl. Acad. Sci. U.S.A.">
        <title>Genome sequencing of adzuki bean (Vigna angularis) provides insight into high starch and low fat accumulation and domestication.</title>
        <authorList>
            <person name="Yang K."/>
            <person name="Tian Z."/>
            <person name="Chen C."/>
            <person name="Luo L."/>
            <person name="Zhao B."/>
            <person name="Wang Z."/>
            <person name="Yu L."/>
            <person name="Li Y."/>
            <person name="Sun Y."/>
            <person name="Li W."/>
            <person name="Chen Y."/>
            <person name="Li Y."/>
            <person name="Zhang Y."/>
            <person name="Ai D."/>
            <person name="Zhao J."/>
            <person name="Shang C."/>
            <person name="Ma Y."/>
            <person name="Wu B."/>
            <person name="Wang M."/>
            <person name="Gao L."/>
            <person name="Sun D."/>
            <person name="Zhang P."/>
            <person name="Guo F."/>
            <person name="Wang W."/>
            <person name="Li Y."/>
            <person name="Wang J."/>
            <person name="Varshney R.K."/>
            <person name="Wang J."/>
            <person name="Ling H.Q."/>
            <person name="Wan P."/>
        </authorList>
    </citation>
    <scope>NUCLEOTIDE SEQUENCE</scope>
    <source>
        <strain evidence="3">cv. Jingnong 6</strain>
    </source>
</reference>
<organism evidence="2 3">
    <name type="scientific">Phaseolus angularis</name>
    <name type="common">Azuki bean</name>
    <name type="synonym">Vigna angularis</name>
    <dbReference type="NCBI Taxonomy" id="3914"/>
    <lineage>
        <taxon>Eukaryota</taxon>
        <taxon>Viridiplantae</taxon>
        <taxon>Streptophyta</taxon>
        <taxon>Embryophyta</taxon>
        <taxon>Tracheophyta</taxon>
        <taxon>Spermatophyta</taxon>
        <taxon>Magnoliopsida</taxon>
        <taxon>eudicotyledons</taxon>
        <taxon>Gunneridae</taxon>
        <taxon>Pentapetalae</taxon>
        <taxon>rosids</taxon>
        <taxon>fabids</taxon>
        <taxon>Fabales</taxon>
        <taxon>Fabaceae</taxon>
        <taxon>Papilionoideae</taxon>
        <taxon>50 kb inversion clade</taxon>
        <taxon>NPAAA clade</taxon>
        <taxon>indigoferoid/millettioid clade</taxon>
        <taxon>Phaseoleae</taxon>
        <taxon>Vigna</taxon>
    </lineage>
</organism>
<evidence type="ECO:0000256" key="1">
    <source>
        <dbReference type="SAM" id="MobiDB-lite"/>
    </source>
</evidence>
<dbReference type="OMA" id="PRYEIWI"/>
<accession>A0A0L9VA40</accession>
<proteinExistence type="predicted"/>
<feature type="region of interest" description="Disordered" evidence="1">
    <location>
        <begin position="17"/>
        <end position="74"/>
    </location>
</feature>
<name>A0A0L9VA40_PHAAN</name>